<dbReference type="GO" id="GO:0005524">
    <property type="term" value="F:ATP binding"/>
    <property type="evidence" value="ECO:0007669"/>
    <property type="project" value="UniProtKB-UniRule"/>
</dbReference>
<evidence type="ECO:0000256" key="9">
    <source>
        <dbReference type="ARBA" id="ARBA00048351"/>
    </source>
</evidence>
<dbReference type="SUPFAM" id="SSF50715">
    <property type="entry name" value="Ribosomal protein L25-like"/>
    <property type="match status" value="1"/>
</dbReference>
<protein>
    <recommendedName>
        <fullName evidence="10">Glutamate--tRNA ligase</fullName>
        <ecNumber evidence="10">6.1.1.17</ecNumber>
    </recommendedName>
    <alternativeName>
        <fullName evidence="10">Glutamyl-tRNA synthetase</fullName>
        <shortName evidence="10">GluRS</shortName>
    </alternativeName>
</protein>
<dbReference type="NCBIfam" id="TIGR00463">
    <property type="entry name" value="gltX_arch"/>
    <property type="match status" value="1"/>
</dbReference>
<dbReference type="PATRIC" id="fig|1434121.4.peg.1468"/>
<keyword evidence="4 10" id="KW-0436">Ligase</keyword>
<dbReference type="InterPro" id="IPR014729">
    <property type="entry name" value="Rossmann-like_a/b/a_fold"/>
</dbReference>
<dbReference type="InterPro" id="IPR020059">
    <property type="entry name" value="Glu/Gln-tRNA-synth_Ib_codon-bd"/>
</dbReference>
<evidence type="ECO:0000259" key="11">
    <source>
        <dbReference type="Pfam" id="PF00749"/>
    </source>
</evidence>
<dbReference type="PANTHER" id="PTHR43097:SF5">
    <property type="entry name" value="GLUTAMATE--TRNA LIGASE"/>
    <property type="match status" value="1"/>
</dbReference>
<dbReference type="RefSeq" id="WP_048167842.1">
    <property type="nucleotide sequence ID" value="NZ_CP009502.1"/>
</dbReference>
<comment type="similarity">
    <text evidence="2 10">Belongs to the class-I aminoacyl-tRNA synthetase family. Glutamate--tRNA ligase type 2 subfamily.</text>
</comment>
<feature type="short sequence motif" description="'HIGH' region" evidence="10">
    <location>
        <begin position="110"/>
        <end position="120"/>
    </location>
</feature>
<dbReference type="InterPro" id="IPR020056">
    <property type="entry name" value="Rbsml_bL25/Gln-tRNA_synth_N"/>
</dbReference>
<keyword evidence="8 10" id="KW-0030">Aminoacyl-tRNA synthetase</keyword>
<evidence type="ECO:0000256" key="7">
    <source>
        <dbReference type="ARBA" id="ARBA00022917"/>
    </source>
</evidence>
<dbReference type="KEGG" id="mthe:MSTHC_1185"/>
<dbReference type="InterPro" id="IPR050132">
    <property type="entry name" value="Gln/Glu-tRNA_Ligase"/>
</dbReference>
<dbReference type="NCBIfam" id="NF003169">
    <property type="entry name" value="PRK04156.1"/>
    <property type="match status" value="1"/>
</dbReference>
<dbReference type="AlphaFoldDB" id="A0A0E3L0M4"/>
<evidence type="ECO:0000256" key="5">
    <source>
        <dbReference type="ARBA" id="ARBA00022741"/>
    </source>
</evidence>
<dbReference type="InterPro" id="IPR020058">
    <property type="entry name" value="Glu/Gln-tRNA-synth_Ib_cat-dom"/>
</dbReference>
<dbReference type="Proteomes" id="UP000056925">
    <property type="component" value="Chromosome"/>
</dbReference>
<dbReference type="Pfam" id="PF00749">
    <property type="entry name" value="tRNA-synt_1c"/>
    <property type="match status" value="1"/>
</dbReference>
<dbReference type="GO" id="GO:0005829">
    <property type="term" value="C:cytosol"/>
    <property type="evidence" value="ECO:0007669"/>
    <property type="project" value="TreeGrafter"/>
</dbReference>
<evidence type="ECO:0000256" key="8">
    <source>
        <dbReference type="ARBA" id="ARBA00023146"/>
    </source>
</evidence>
<dbReference type="EC" id="6.1.1.17" evidence="10"/>
<proteinExistence type="inferred from homology"/>
<dbReference type="InterPro" id="IPR004526">
    <property type="entry name" value="Glu-tRNA-synth_arc/euk"/>
</dbReference>
<dbReference type="InterPro" id="IPR011035">
    <property type="entry name" value="Ribosomal_bL25/Gln-tRNA_synth"/>
</dbReference>
<dbReference type="GeneID" id="41602514"/>
<dbReference type="GO" id="GO:0006424">
    <property type="term" value="P:glutamyl-tRNA aminoacylation"/>
    <property type="evidence" value="ECO:0007669"/>
    <property type="project" value="UniProtKB-UniRule"/>
</dbReference>
<dbReference type="GO" id="GO:0004818">
    <property type="term" value="F:glutamate-tRNA ligase activity"/>
    <property type="evidence" value="ECO:0007669"/>
    <property type="project" value="UniProtKB-UniRule"/>
</dbReference>
<dbReference type="SUPFAM" id="SSF52374">
    <property type="entry name" value="Nucleotidylyl transferase"/>
    <property type="match status" value="1"/>
</dbReference>
<reference evidence="13 14" key="1">
    <citation type="submission" date="2014-07" db="EMBL/GenBank/DDBJ databases">
        <title>Methanogenic archaea and the global carbon cycle.</title>
        <authorList>
            <person name="Henriksen J.R."/>
            <person name="Luke J."/>
            <person name="Reinhart S."/>
            <person name="Benedict M.N."/>
            <person name="Youngblut N.D."/>
            <person name="Metcalf M.E."/>
            <person name="Whitaker R.J."/>
            <person name="Metcalf W.W."/>
        </authorList>
    </citation>
    <scope>NUCLEOTIDE SEQUENCE [LARGE SCALE GENOMIC DNA]</scope>
    <source>
        <strain evidence="13 14">CHTI-55</strain>
    </source>
</reference>
<dbReference type="HAMAP" id="MF_02076">
    <property type="entry name" value="Glu_tRNA_synth_type2"/>
    <property type="match status" value="1"/>
</dbReference>
<dbReference type="PANTHER" id="PTHR43097">
    <property type="entry name" value="GLUTAMINE-TRNA LIGASE"/>
    <property type="match status" value="1"/>
</dbReference>
<evidence type="ECO:0000256" key="2">
    <source>
        <dbReference type="ARBA" id="ARBA00008927"/>
    </source>
</evidence>
<evidence type="ECO:0000259" key="12">
    <source>
        <dbReference type="Pfam" id="PF03950"/>
    </source>
</evidence>
<feature type="domain" description="Glutamyl/glutaminyl-tRNA synthetase class Ib catalytic" evidence="11">
    <location>
        <begin position="103"/>
        <end position="409"/>
    </location>
</feature>
<comment type="catalytic activity">
    <reaction evidence="9 10">
        <text>tRNA(Glu) + L-glutamate + ATP = L-glutamyl-tRNA(Glu) + AMP + diphosphate</text>
        <dbReference type="Rhea" id="RHEA:23540"/>
        <dbReference type="Rhea" id="RHEA-COMP:9663"/>
        <dbReference type="Rhea" id="RHEA-COMP:9680"/>
        <dbReference type="ChEBI" id="CHEBI:29985"/>
        <dbReference type="ChEBI" id="CHEBI:30616"/>
        <dbReference type="ChEBI" id="CHEBI:33019"/>
        <dbReference type="ChEBI" id="CHEBI:78442"/>
        <dbReference type="ChEBI" id="CHEBI:78520"/>
        <dbReference type="ChEBI" id="CHEBI:456215"/>
        <dbReference type="EC" id="6.1.1.17"/>
    </reaction>
</comment>
<keyword evidence="3 10" id="KW-0963">Cytoplasm</keyword>
<dbReference type="Gene3D" id="3.40.50.620">
    <property type="entry name" value="HUPs"/>
    <property type="match status" value="1"/>
</dbReference>
<feature type="domain" description="Glutamyl/glutaminyl-tRNA synthetase class Ib anti-codon binding" evidence="12">
    <location>
        <begin position="415"/>
        <end position="488"/>
    </location>
</feature>
<dbReference type="PRINTS" id="PR00987">
    <property type="entry name" value="TRNASYNTHGLU"/>
</dbReference>
<keyword evidence="5 10" id="KW-0547">Nucleotide-binding</keyword>
<evidence type="ECO:0000256" key="6">
    <source>
        <dbReference type="ARBA" id="ARBA00022840"/>
    </source>
</evidence>
<comment type="function">
    <text evidence="10">Catalyzes the attachment of glutamate to tRNA(Glu) in a two-step reaction: glutamate is first activated by ATP to form Glu-AMP and then transferred to the acceptor end of tRNA(Glu).</text>
</comment>
<dbReference type="CDD" id="cd09287">
    <property type="entry name" value="GluRS_non_core"/>
    <property type="match status" value="1"/>
</dbReference>
<evidence type="ECO:0000256" key="3">
    <source>
        <dbReference type="ARBA" id="ARBA00022490"/>
    </source>
</evidence>
<dbReference type="EMBL" id="CP009502">
    <property type="protein sequence ID" value="AKB15503.1"/>
    <property type="molecule type" value="Genomic_DNA"/>
</dbReference>
<keyword evidence="7 10" id="KW-0648">Protein biosynthesis</keyword>
<dbReference type="HOGENOM" id="CLU_001882_1_3_2"/>
<dbReference type="Pfam" id="PF03950">
    <property type="entry name" value="tRNA-synt_1c_C"/>
    <property type="match status" value="1"/>
</dbReference>
<evidence type="ECO:0000256" key="10">
    <source>
        <dbReference type="HAMAP-Rule" id="MF_02076"/>
    </source>
</evidence>
<dbReference type="InterPro" id="IPR000924">
    <property type="entry name" value="Glu/Gln-tRNA-synth"/>
</dbReference>
<gene>
    <name evidence="10" type="primary">gltX</name>
    <name evidence="13" type="ORF">MSTHC_1185</name>
</gene>
<evidence type="ECO:0000256" key="1">
    <source>
        <dbReference type="ARBA" id="ARBA00004496"/>
    </source>
</evidence>
<dbReference type="Gene3D" id="2.40.240.10">
    <property type="entry name" value="Ribosomal Protein L25, Chain P"/>
    <property type="match status" value="1"/>
</dbReference>
<keyword evidence="6 10" id="KW-0067">ATP-binding</keyword>
<evidence type="ECO:0000256" key="4">
    <source>
        <dbReference type="ARBA" id="ARBA00022598"/>
    </source>
</evidence>
<dbReference type="GO" id="GO:0043604">
    <property type="term" value="P:amide biosynthetic process"/>
    <property type="evidence" value="ECO:0007669"/>
    <property type="project" value="TreeGrafter"/>
</dbReference>
<organism evidence="13 14">
    <name type="scientific">Methanosarcina thermophila CHTI-55</name>
    <dbReference type="NCBI Taxonomy" id="1434121"/>
    <lineage>
        <taxon>Archaea</taxon>
        <taxon>Methanobacteriati</taxon>
        <taxon>Methanobacteriota</taxon>
        <taxon>Stenosarchaea group</taxon>
        <taxon>Methanomicrobia</taxon>
        <taxon>Methanosarcinales</taxon>
        <taxon>Methanosarcinaceae</taxon>
        <taxon>Methanosarcina</taxon>
    </lineage>
</organism>
<name>A0A0E3L0M4_METTE</name>
<evidence type="ECO:0000313" key="13">
    <source>
        <dbReference type="EMBL" id="AKB15503.1"/>
    </source>
</evidence>
<accession>A0A0E3L0M4</accession>
<dbReference type="FunFam" id="3.40.50.620:FF:000222">
    <property type="entry name" value="Glutamate--tRNA ligase"/>
    <property type="match status" value="1"/>
</dbReference>
<comment type="subcellular location">
    <subcellularLocation>
        <location evidence="1 10">Cytoplasm</location>
    </subcellularLocation>
</comment>
<evidence type="ECO:0000313" key="14">
    <source>
        <dbReference type="Proteomes" id="UP000056925"/>
    </source>
</evidence>
<dbReference type="Gene3D" id="2.40.240.100">
    <property type="match status" value="1"/>
</dbReference>
<sequence length="571" mass="65192">MTLSPEDLKTIEKYAYQNAVKYGKAPQPKAVMGKVMGECPQLRSDPKAVSEALEAIVAEISKENPETWEAKLSEIAPELIEALNVKKEPEKGLKPLEGAEMGKVVMRFAPNPNGPATLGSARGMVVNSEYVKMYKGKFILRFDDTDPDIKRPMLEAYDWYLDDFKWLGVVPDQVVYASDRFPLYYDYARKLIEMGKAYVCFCKGENFKRFKDAKKACPHRDTSPEENLMHWEKMLAGEYEDHQAVLRIKTDIEHKDPALRDWGAFRIRKMSHPRPEIGNKYVVWPLLDFAGAIEDHELGMTHIIRGKDLIDSEKRQSYIYKYFGWKYPITTHWGRVKIHEFGKFSTSTLRKAIEAGEYSGWDDPRLPTVRAIRRRGIQAEALKRFMIDMGVGMTDVSISMESLYAENRKIVDPIANRYFFVWNPVELEIIDAEPTVVKAPLHPTDHTRGFREIAVENKVLICHDDVDKLKVGSIIRLKDFCNIEITSLSPLRAKISDISLEALKKAKAKIIHWVPLDGINVKVRGPEGDIDGIGEQGIAAELDKIVQFERFGFCRIDSVDEGQTVAYFAHK</sequence>